<name>A0A192D1U8_9SPHN</name>
<gene>
    <name evidence="1" type="ORF">A9D12_03135</name>
</gene>
<dbReference type="AlphaFoldDB" id="A0A192D1U8"/>
<evidence type="ECO:0000313" key="2">
    <source>
        <dbReference type="Proteomes" id="UP000078263"/>
    </source>
</evidence>
<keyword evidence="1" id="KW-0804">Transcription</keyword>
<accession>A0A192D1U8</accession>
<sequence length="146" mass="15795">MSYRHTPTAATRAIIARLAEPPRASILGPVGARFIHTLRLVALHERLGRDPVPELATRLGSVDVAAKALVLVQDIAAHWPENIAVSRFCCRLLSHDEATIGAIVDAAAQGDRRAFEAALDGFIRPERAHRLWDSALALAAAEIRAL</sequence>
<dbReference type="STRING" id="1112.A9D12_03135"/>
<organism evidence="1 2">
    <name type="scientific">Erythrobacter neustonensis</name>
    <dbReference type="NCBI Taxonomy" id="1112"/>
    <lineage>
        <taxon>Bacteria</taxon>
        <taxon>Pseudomonadati</taxon>
        <taxon>Pseudomonadota</taxon>
        <taxon>Alphaproteobacteria</taxon>
        <taxon>Sphingomonadales</taxon>
        <taxon>Erythrobacteraceae</taxon>
        <taxon>Erythrobacter/Porphyrobacter group</taxon>
        <taxon>Erythrobacter</taxon>
    </lineage>
</organism>
<protein>
    <submittedName>
        <fullName evidence="1">DNA-directed RNA polymerase subunit beta</fullName>
    </submittedName>
</protein>
<dbReference type="KEGG" id="pns:A9D12_03135"/>
<dbReference type="Proteomes" id="UP000078263">
    <property type="component" value="Chromosome"/>
</dbReference>
<proteinExistence type="predicted"/>
<dbReference type="GO" id="GO:0000428">
    <property type="term" value="C:DNA-directed RNA polymerase complex"/>
    <property type="evidence" value="ECO:0007669"/>
    <property type="project" value="UniProtKB-KW"/>
</dbReference>
<dbReference type="EMBL" id="CP016033">
    <property type="protein sequence ID" value="ANK12095.1"/>
    <property type="molecule type" value="Genomic_DNA"/>
</dbReference>
<keyword evidence="1" id="KW-0240">DNA-directed RNA polymerase</keyword>
<evidence type="ECO:0000313" key="1">
    <source>
        <dbReference type="EMBL" id="ANK12095.1"/>
    </source>
</evidence>
<keyword evidence="2" id="KW-1185">Reference proteome</keyword>
<dbReference type="OrthoDB" id="7410293at2"/>
<reference evidence="1 2" key="1">
    <citation type="submission" date="2016-05" db="EMBL/GenBank/DDBJ databases">
        <title>Compelete Genome Sequence of Bacteriochlorophyll-Synthesizing Bacterium Porphyrobacter neustonensis DSM 9434.</title>
        <authorList>
            <person name="Shi X.-L."/>
            <person name="Wu Y.-H."/>
            <person name="Cheng H."/>
            <person name="Xu L."/>
            <person name="Zhang X.-Q."/>
            <person name="Wang C.-S."/>
            <person name="Xu X.-W."/>
        </authorList>
    </citation>
    <scope>NUCLEOTIDE SEQUENCE [LARGE SCALE GENOMIC DNA]</scope>
    <source>
        <strain evidence="1 2">DSM 9434</strain>
    </source>
</reference>